<name>A0A074ZI11_OPIVI</name>
<accession>A0A074ZI11</accession>
<dbReference type="InterPro" id="IPR000192">
    <property type="entry name" value="Aminotrans_V_dom"/>
</dbReference>
<dbReference type="KEGG" id="ovi:T265_09066"/>
<dbReference type="AlphaFoldDB" id="A0A074ZI11"/>
<reference evidence="3 4" key="1">
    <citation type="submission" date="2013-11" db="EMBL/GenBank/DDBJ databases">
        <title>Opisthorchis viverrini - life in the bile duct.</title>
        <authorList>
            <person name="Young N.D."/>
            <person name="Nagarajan N."/>
            <person name="Lin S.J."/>
            <person name="Korhonen P.K."/>
            <person name="Jex A.R."/>
            <person name="Hall R.S."/>
            <person name="Safavi-Hemami H."/>
            <person name="Kaewkong W."/>
            <person name="Bertrand D."/>
            <person name="Gao S."/>
            <person name="Seet Q."/>
            <person name="Wongkham S."/>
            <person name="Teh B.T."/>
            <person name="Wongkham C."/>
            <person name="Intapan P.M."/>
            <person name="Maleewong W."/>
            <person name="Yang X."/>
            <person name="Hu M."/>
            <person name="Wang Z."/>
            <person name="Hofmann A."/>
            <person name="Sternberg P.W."/>
            <person name="Tan P."/>
            <person name="Wang J."/>
            <person name="Gasser R.B."/>
        </authorList>
    </citation>
    <scope>NUCLEOTIDE SEQUENCE [LARGE SCALE GENOMIC DNA]</scope>
</reference>
<gene>
    <name evidence="3" type="ORF">T265_09066</name>
</gene>
<dbReference type="InterPro" id="IPR015422">
    <property type="entry name" value="PyrdxlP-dep_Trfase_small"/>
</dbReference>
<feature type="domain" description="Aminotransferase class V" evidence="2">
    <location>
        <begin position="10"/>
        <end position="116"/>
    </location>
</feature>
<dbReference type="GO" id="GO:0031071">
    <property type="term" value="F:cysteine desulfurase activity"/>
    <property type="evidence" value="ECO:0007669"/>
    <property type="project" value="TreeGrafter"/>
</dbReference>
<dbReference type="Proteomes" id="UP000054324">
    <property type="component" value="Unassembled WGS sequence"/>
</dbReference>
<organism evidence="3 4">
    <name type="scientific">Opisthorchis viverrini</name>
    <name type="common">Southeast Asian liver fluke</name>
    <dbReference type="NCBI Taxonomy" id="6198"/>
    <lineage>
        <taxon>Eukaryota</taxon>
        <taxon>Metazoa</taxon>
        <taxon>Spiralia</taxon>
        <taxon>Lophotrochozoa</taxon>
        <taxon>Platyhelminthes</taxon>
        <taxon>Trematoda</taxon>
        <taxon>Digenea</taxon>
        <taxon>Opisthorchiida</taxon>
        <taxon>Opisthorchiata</taxon>
        <taxon>Opisthorchiidae</taxon>
        <taxon>Opisthorchis</taxon>
    </lineage>
</organism>
<evidence type="ECO:0000313" key="3">
    <source>
        <dbReference type="EMBL" id="KER22935.1"/>
    </source>
</evidence>
<dbReference type="STRING" id="6198.A0A074ZI11"/>
<evidence type="ECO:0000313" key="4">
    <source>
        <dbReference type="Proteomes" id="UP000054324"/>
    </source>
</evidence>
<dbReference type="Pfam" id="PF00266">
    <property type="entry name" value="Aminotran_5"/>
    <property type="match status" value="1"/>
</dbReference>
<dbReference type="CTD" id="20323245"/>
<proteinExistence type="predicted"/>
<dbReference type="GO" id="GO:0005634">
    <property type="term" value="C:nucleus"/>
    <property type="evidence" value="ECO:0007669"/>
    <property type="project" value="TreeGrafter"/>
</dbReference>
<dbReference type="Gene3D" id="3.90.1150.10">
    <property type="entry name" value="Aspartate Aminotransferase, domain 1"/>
    <property type="match status" value="1"/>
</dbReference>
<dbReference type="RefSeq" id="XP_009173309.1">
    <property type="nucleotide sequence ID" value="XM_009175045.1"/>
</dbReference>
<dbReference type="OrthoDB" id="10250117at2759"/>
<dbReference type="PANTHER" id="PTHR11601">
    <property type="entry name" value="CYSTEINE DESULFURYLASE FAMILY MEMBER"/>
    <property type="match status" value="1"/>
</dbReference>
<dbReference type="SUPFAM" id="SSF53383">
    <property type="entry name" value="PLP-dependent transferases"/>
    <property type="match status" value="1"/>
</dbReference>
<dbReference type="InterPro" id="IPR015424">
    <property type="entry name" value="PyrdxlP-dep_Trfase"/>
</dbReference>
<evidence type="ECO:0000256" key="1">
    <source>
        <dbReference type="ARBA" id="ARBA00001933"/>
    </source>
</evidence>
<sequence>MHPTRLNSCVFQADYQHVSALSKRLIDGIFSQTSHVVLNGDPESRYPGCVNLSFSCVEGESLLMALKKIALSSGSACTSASLEPSYVLRAIGTEEDLAHSSIRFGIGRFTTEEEVDFTIEQVVLHVQRLREMR</sequence>
<evidence type="ECO:0000259" key="2">
    <source>
        <dbReference type="Pfam" id="PF00266"/>
    </source>
</evidence>
<dbReference type="FunFam" id="3.90.1150.10:FF:000002">
    <property type="entry name" value="Cysteine desulfurase IscS"/>
    <property type="match status" value="1"/>
</dbReference>
<keyword evidence="4" id="KW-1185">Reference proteome</keyword>
<dbReference type="GO" id="GO:0016226">
    <property type="term" value="P:iron-sulfur cluster assembly"/>
    <property type="evidence" value="ECO:0007669"/>
    <property type="project" value="TreeGrafter"/>
</dbReference>
<dbReference type="GO" id="GO:0005739">
    <property type="term" value="C:mitochondrion"/>
    <property type="evidence" value="ECO:0007669"/>
    <property type="project" value="TreeGrafter"/>
</dbReference>
<dbReference type="GeneID" id="20323245"/>
<dbReference type="GO" id="GO:0005829">
    <property type="term" value="C:cytosol"/>
    <property type="evidence" value="ECO:0007669"/>
    <property type="project" value="TreeGrafter"/>
</dbReference>
<comment type="cofactor">
    <cofactor evidence="1">
        <name>pyridoxal 5'-phosphate</name>
        <dbReference type="ChEBI" id="CHEBI:597326"/>
    </cofactor>
</comment>
<dbReference type="PANTHER" id="PTHR11601:SF34">
    <property type="entry name" value="CYSTEINE DESULFURASE"/>
    <property type="match status" value="1"/>
</dbReference>
<dbReference type="EMBL" id="KL596872">
    <property type="protein sequence ID" value="KER22935.1"/>
    <property type="molecule type" value="Genomic_DNA"/>
</dbReference>
<protein>
    <recommendedName>
        <fullName evidence="2">Aminotransferase class V domain-containing protein</fullName>
    </recommendedName>
</protein>